<dbReference type="AlphaFoldDB" id="A0A178MFM8"/>
<keyword evidence="1" id="KW-0472">Membrane</keyword>
<feature type="transmembrane region" description="Helical" evidence="1">
    <location>
        <begin position="133"/>
        <end position="153"/>
    </location>
</feature>
<dbReference type="OrthoDB" id="157724at2"/>
<dbReference type="Proteomes" id="UP000078287">
    <property type="component" value="Unassembled WGS sequence"/>
</dbReference>
<keyword evidence="1" id="KW-1133">Transmembrane helix</keyword>
<feature type="transmembrane region" description="Helical" evidence="1">
    <location>
        <begin position="265"/>
        <end position="285"/>
    </location>
</feature>
<protein>
    <recommendedName>
        <fullName evidence="4">Glycerophosphoryl diester phosphodiesterase membrane domain-containing protein</fullName>
    </recommendedName>
</protein>
<dbReference type="EMBL" id="LWQS01000041">
    <property type="protein sequence ID" value="OAN46918.1"/>
    <property type="molecule type" value="Genomic_DNA"/>
</dbReference>
<feature type="transmembrane region" description="Helical" evidence="1">
    <location>
        <begin position="106"/>
        <end position="126"/>
    </location>
</feature>
<sequence length="315" mass="34635">MPNPRRLPLQEAINLLDEGVNLYRRYLSTFALLAALFSLPALIVTFNLLFSLGDLEETFFEDLFLILAGLLFTSLLMIPPLTRATRMAVDGQPPSLRSVLWRWPQIGRWLIASMYGGAMALVWVMIMSSVSGVLMFIAFCVLIAVVFVTSTALSTSALIVFLPLIIIAGLIAYFLYLVLSASGLVAALYSIQPIIDDTIPIGFAFKLSWSLLFRRFSYNVLVFACAALLFSVLAVIVTLTIAVLLPAPFGLLFGAEHPLTRGLSAVAWVIGLTAAMPLLPIWSTLHYRQMLAERNGVDLARRIQQAAHSEVRLAS</sequence>
<evidence type="ECO:0000313" key="2">
    <source>
        <dbReference type="EMBL" id="OAN46918.1"/>
    </source>
</evidence>
<evidence type="ECO:0000256" key="1">
    <source>
        <dbReference type="SAM" id="Phobius"/>
    </source>
</evidence>
<dbReference type="STRING" id="1707952.A6A03_11465"/>
<comment type="caution">
    <text evidence="2">The sequence shown here is derived from an EMBL/GenBank/DDBJ whole genome shotgun (WGS) entry which is preliminary data.</text>
</comment>
<evidence type="ECO:0000313" key="3">
    <source>
        <dbReference type="Proteomes" id="UP000078287"/>
    </source>
</evidence>
<feature type="transmembrane region" description="Helical" evidence="1">
    <location>
        <begin position="26"/>
        <end position="50"/>
    </location>
</feature>
<reference evidence="2 3" key="1">
    <citation type="submission" date="2016-04" db="EMBL/GenBank/DDBJ databases">
        <title>Chloroflexus islandicus sp. nov., a thermophilic filamentous anoxygenic phototrophic bacterium from geyser Strokkur (Iceland).</title>
        <authorList>
            <person name="Gaisin V.A."/>
            <person name="Kalashnikov A.M."/>
            <person name="Sukhacheva M.V."/>
            <person name="Grouzdev D.S."/>
            <person name="Ivanov T.M."/>
            <person name="Kuznetsov B."/>
            <person name="Gorlenko V.M."/>
        </authorList>
    </citation>
    <scope>NUCLEOTIDE SEQUENCE [LARGE SCALE GENOMIC DNA]</scope>
    <source>
        <strain evidence="3">isl-2</strain>
    </source>
</reference>
<dbReference type="RefSeq" id="WP_066785218.1">
    <property type="nucleotide sequence ID" value="NZ_LWQS01000041.1"/>
</dbReference>
<feature type="transmembrane region" description="Helical" evidence="1">
    <location>
        <begin position="159"/>
        <end position="179"/>
    </location>
</feature>
<name>A0A178MFM8_9CHLR</name>
<organism evidence="2 3">
    <name type="scientific">Chloroflexus islandicus</name>
    <dbReference type="NCBI Taxonomy" id="1707952"/>
    <lineage>
        <taxon>Bacteria</taxon>
        <taxon>Bacillati</taxon>
        <taxon>Chloroflexota</taxon>
        <taxon>Chloroflexia</taxon>
        <taxon>Chloroflexales</taxon>
        <taxon>Chloroflexineae</taxon>
        <taxon>Chloroflexaceae</taxon>
        <taxon>Chloroflexus</taxon>
    </lineage>
</organism>
<keyword evidence="3" id="KW-1185">Reference proteome</keyword>
<proteinExistence type="predicted"/>
<gene>
    <name evidence="2" type="ORF">A6A03_11465</name>
</gene>
<keyword evidence="1" id="KW-0812">Transmembrane</keyword>
<accession>A0A178MFM8</accession>
<feature type="transmembrane region" description="Helical" evidence="1">
    <location>
        <begin position="216"/>
        <end position="245"/>
    </location>
</feature>
<feature type="transmembrane region" description="Helical" evidence="1">
    <location>
        <begin position="62"/>
        <end position="81"/>
    </location>
</feature>
<evidence type="ECO:0008006" key="4">
    <source>
        <dbReference type="Google" id="ProtNLM"/>
    </source>
</evidence>